<evidence type="ECO:0000313" key="1">
    <source>
        <dbReference type="EMBL" id="SVA75476.1"/>
    </source>
</evidence>
<sequence length="204" mass="23172">MYKFLIAAFAATLLSTTAFAEDRQIEVELPKTITITCSDSVRPGTVVLTNPPKFSCSDYDVVKRVIGTGITVGPDTRISRIMRAVRRVEKPRRPLSVAEVRQNERNTRLVNRSKSEIVNGWRDVRMPNLGPNRGYERGAWQPLDDFDKRFPGIHRNRAWFEKTDGRNERNFLTEGPSTEVNCTGYVNLSDLLSGKCKDVKVRVN</sequence>
<accession>A0A381YEE7</accession>
<protein>
    <submittedName>
        <fullName evidence="1">Uncharacterized protein</fullName>
    </submittedName>
</protein>
<gene>
    <name evidence="1" type="ORF">METZ01_LOCUS128330</name>
</gene>
<reference evidence="1" key="1">
    <citation type="submission" date="2018-05" db="EMBL/GenBank/DDBJ databases">
        <authorList>
            <person name="Lanie J.A."/>
            <person name="Ng W.-L."/>
            <person name="Kazmierczak K.M."/>
            <person name="Andrzejewski T.M."/>
            <person name="Davidsen T.M."/>
            <person name="Wayne K.J."/>
            <person name="Tettelin H."/>
            <person name="Glass J.I."/>
            <person name="Rusch D."/>
            <person name="Podicherti R."/>
            <person name="Tsui H.-C.T."/>
            <person name="Winkler M.E."/>
        </authorList>
    </citation>
    <scope>NUCLEOTIDE SEQUENCE</scope>
</reference>
<dbReference type="AlphaFoldDB" id="A0A381YEE7"/>
<name>A0A381YEE7_9ZZZZ</name>
<dbReference type="EMBL" id="UINC01018057">
    <property type="protein sequence ID" value="SVA75476.1"/>
    <property type="molecule type" value="Genomic_DNA"/>
</dbReference>
<proteinExistence type="predicted"/>
<organism evidence="1">
    <name type="scientific">marine metagenome</name>
    <dbReference type="NCBI Taxonomy" id="408172"/>
    <lineage>
        <taxon>unclassified sequences</taxon>
        <taxon>metagenomes</taxon>
        <taxon>ecological metagenomes</taxon>
    </lineage>
</organism>